<evidence type="ECO:0000313" key="1">
    <source>
        <dbReference type="EMBL" id="MPN03358.1"/>
    </source>
</evidence>
<reference evidence="1" key="1">
    <citation type="submission" date="2019-08" db="EMBL/GenBank/DDBJ databases">
        <authorList>
            <person name="Kucharzyk K."/>
            <person name="Murdoch R.W."/>
            <person name="Higgins S."/>
            <person name="Loffler F."/>
        </authorList>
    </citation>
    <scope>NUCLEOTIDE SEQUENCE</scope>
</reference>
<name>A0A645EMW1_9ZZZZ</name>
<gene>
    <name evidence="1" type="ORF">SDC9_150586</name>
</gene>
<dbReference type="EMBL" id="VSSQ01049278">
    <property type="protein sequence ID" value="MPN03358.1"/>
    <property type="molecule type" value="Genomic_DNA"/>
</dbReference>
<accession>A0A645EMW1</accession>
<dbReference type="AlphaFoldDB" id="A0A645EMW1"/>
<proteinExistence type="predicted"/>
<comment type="caution">
    <text evidence="1">The sequence shown here is derived from an EMBL/GenBank/DDBJ whole genome shotgun (WGS) entry which is preliminary data.</text>
</comment>
<organism evidence="1">
    <name type="scientific">bioreactor metagenome</name>
    <dbReference type="NCBI Taxonomy" id="1076179"/>
    <lineage>
        <taxon>unclassified sequences</taxon>
        <taxon>metagenomes</taxon>
        <taxon>ecological metagenomes</taxon>
    </lineage>
</organism>
<protein>
    <submittedName>
        <fullName evidence="1">Uncharacterized protein</fullName>
    </submittedName>
</protein>
<sequence length="83" mass="9691">MNDKDEELMAEANRVLLAPSADGTCEAEIDVKPRKYGVGNQKQYKIRFDIVDTANLYWLGREDRLRIYSDAIRYIDDPVRRIL</sequence>